<dbReference type="Gene3D" id="1.25.10.10">
    <property type="entry name" value="Leucine-rich Repeat Variant"/>
    <property type="match status" value="2"/>
</dbReference>
<dbReference type="InterPro" id="IPR012954">
    <property type="entry name" value="BP28_C_dom"/>
</dbReference>
<dbReference type="Pfam" id="PF23243">
    <property type="entry name" value="HEAT_HEATR1"/>
    <property type="match status" value="1"/>
</dbReference>
<dbReference type="GO" id="GO:0030515">
    <property type="term" value="F:snoRNA binding"/>
    <property type="evidence" value="ECO:0000318"/>
    <property type="project" value="GO_Central"/>
</dbReference>
<dbReference type="KEGG" id="csv:101214572"/>
<dbReference type="InterPro" id="IPR040191">
    <property type="entry name" value="UTP10"/>
</dbReference>
<gene>
    <name evidence="8" type="ORF">Csa_4G022980</name>
</gene>
<dbReference type="SUPFAM" id="SSF48371">
    <property type="entry name" value="ARM repeat"/>
    <property type="match status" value="3"/>
</dbReference>
<evidence type="ECO:0000256" key="3">
    <source>
        <dbReference type="ARBA" id="ARBA00022517"/>
    </source>
</evidence>
<dbReference type="Pfam" id="PF12397">
    <property type="entry name" value="U3snoRNP10"/>
    <property type="match status" value="1"/>
</dbReference>
<keyword evidence="5" id="KW-0539">Nucleus</keyword>
<comment type="subcellular location">
    <subcellularLocation>
        <location evidence="1">Nucleus</location>
        <location evidence="1">Nucleolus</location>
    </subcellularLocation>
</comment>
<protein>
    <recommendedName>
        <fullName evidence="7">BP28 C-terminal domain-containing protein</fullName>
    </recommendedName>
</protein>
<evidence type="ECO:0000256" key="4">
    <source>
        <dbReference type="ARBA" id="ARBA00022552"/>
    </source>
</evidence>
<dbReference type="Gramene" id="KGN53163">
    <property type="protein sequence ID" value="KGN53163"/>
    <property type="gene ID" value="Csa_4G022980"/>
</dbReference>
<dbReference type="PANTHER" id="PTHR13457">
    <property type="entry name" value="BAP28"/>
    <property type="match status" value="1"/>
</dbReference>
<dbReference type="Pfam" id="PF08146">
    <property type="entry name" value="BP28CT"/>
    <property type="match status" value="1"/>
</dbReference>
<dbReference type="InterPro" id="IPR056473">
    <property type="entry name" value="HEAT_Utp10/HEAT1"/>
</dbReference>
<dbReference type="STRING" id="3659.A0A0A0KUD6"/>
<dbReference type="InterPro" id="IPR056384">
    <property type="entry name" value="ARM_At3g06530"/>
</dbReference>
<organism evidence="8 9">
    <name type="scientific">Cucumis sativus</name>
    <name type="common">Cucumber</name>
    <dbReference type="NCBI Taxonomy" id="3659"/>
    <lineage>
        <taxon>Eukaryota</taxon>
        <taxon>Viridiplantae</taxon>
        <taxon>Streptophyta</taxon>
        <taxon>Embryophyta</taxon>
        <taxon>Tracheophyta</taxon>
        <taxon>Spermatophyta</taxon>
        <taxon>Magnoliopsida</taxon>
        <taxon>eudicotyledons</taxon>
        <taxon>Gunneridae</taxon>
        <taxon>Pentapetalae</taxon>
        <taxon>rosids</taxon>
        <taxon>fabids</taxon>
        <taxon>Cucurbitales</taxon>
        <taxon>Cucurbitaceae</taxon>
        <taxon>Benincaseae</taxon>
        <taxon>Cucumis</taxon>
    </lineage>
</organism>
<evidence type="ECO:0000313" key="9">
    <source>
        <dbReference type="Proteomes" id="UP000029981"/>
    </source>
</evidence>
<keyword evidence="4" id="KW-0698">rRNA processing</keyword>
<dbReference type="InterPro" id="IPR022125">
    <property type="entry name" value="U3snoRNP10_N"/>
</dbReference>
<feature type="domain" description="BP28 C-terminal" evidence="7">
    <location>
        <begin position="1836"/>
        <end position="2011"/>
    </location>
</feature>
<dbReference type="InterPro" id="IPR011989">
    <property type="entry name" value="ARM-like"/>
</dbReference>
<dbReference type="GO" id="GO:0000462">
    <property type="term" value="P:maturation of SSU-rRNA from tricistronic rRNA transcript (SSU-rRNA, 5.8S rRNA, LSU-rRNA)"/>
    <property type="evidence" value="ECO:0000318"/>
    <property type="project" value="GO_Central"/>
</dbReference>
<keyword evidence="9" id="KW-1185">Reference proteome</keyword>
<evidence type="ECO:0000256" key="6">
    <source>
        <dbReference type="ARBA" id="ARBA00023274"/>
    </source>
</evidence>
<dbReference type="EMBL" id="CM002925">
    <property type="protein sequence ID" value="KGN53163.1"/>
    <property type="molecule type" value="Genomic_DNA"/>
</dbReference>
<dbReference type="InterPro" id="IPR016024">
    <property type="entry name" value="ARM-type_fold"/>
</dbReference>
<proteinExistence type="inferred from homology"/>
<dbReference type="OrthoDB" id="31183at2759"/>
<sequence length="2153" mass="241421">MASSIASQLQAIKSFVQADSESLKRPFTRPSILFDPKEAADIDVDTIFSIASQGLEVLISLDERFGNYKNNLFGYKSREQDRELMNEEENKRINATISSYLRLISGHLQQPSSLKTLEYLIRRYKIHVHNVEDLVLCALPFHDTHAFVRIVQLLVLGNSKWKFLEGVKSSGAPPPRKVIVQQCVRDLGVLEVICNYAIPSKNIPVSRPVVNFCTAVVIEVLGTLTSVEPNVLNIVLLFVKTGLQPDAKGISDQKAGALMIVGLLANKVILIPKLVKSLIRSVSEIAKEDAGKSNDMQSVRLSLMALITLVQFQSVDIFPRKVLDILMEIRDLAGILLELSKEFNIDKFLAIFLDSLVEYSFSSELYQHGLISLIETVPIRHLMHNMVTKVLANCSKCSEKSDNPSSFNPGTWAKKLLIVVNKVYPSELRCAVQKFFEDTKVQRKIGGSLYEIVCNTLDGGCDMPLPISDSKLLFALHHPKAEVRRAALSSLSKAGNLKAKTDHLESLVTVQDAILKLLRDDDLTVVQKAISLDGISDILSSSDLLKALKDVLFRCIDILKSGSPAISKLAADIAFVCLKSMKEYFYDHDDYLQMLFSLTFPLLLVMPKTQRLNLKALELAKEIKWPFYQNLAGVNTDVDLQRGNISSINMELVNNLAKSFLLHPEKYAPWLIESCKAYDSSRVLFLLIVLQSTIIRKDSSSQFIGFFEVLYPVLKIEWDVYESTYGASIDKFKTEMLGWDCKRFLDQLVKEDHNELNAGALICIFWRLLEAYTFSVNADMMMDKKEKWISMFSDLFVFFANSRFKHVFKEHLHYLVRSFKISPVHILSKFFTDEGVPASVQVGSLHCLSYLCSQSEEGLHVQLVAEFPSILVPLASDDKDTRIAAMNCVEGMFSLLDHANLSCKKNGNNAVWNHFLDKLLGLMIEQKRLILSDRNFLPSLLATLLGSSSQSFLVPQSIEQRFDKATKEMILAFILGYALQLSDYGKLRILSLFKSMGNAILHVKEVEALLSLLLERRNRYHLALDRSIHSLSSIEVSILCLLLECCATPSSFDWHICEDYLLKALQLNGSSPSEDAITRPSLAILQKLNDQIYGMMENEMQEFLFSKLVLLFRDADSNVQTATREALMRISITSSTVSRMLGYMLKSEGFVGSVVDRKKKKKSIEYHTSSSPYDMICKKENSFSSLSSVLDILLLKKDIANRQSLIGQLFMLLGKVFSEDWVNATLALEDQSDHAVPGVSQGIPNVIGYIRQTILIILEDICSTVVTTTPQKVEWTKEIDIKLLVDCTHLSKDGVTRNHVYSLISSVAKFIPEKLVEHMLDILTLIGESAVRQVDIHSERVLEDLIAAVVPCWLSKTENMDKLLETFISILPEIAEDRMLKIFQHLLRIVGEWDGLAEVLLRLFQSLVSKLPSFENLHGLDGFMSVVHREREYGFALHICEKYSCTTWLHALAAMFKLMGHDNLCVESLKKLLLATKFCLDKLQGPEFAFRLASHENSDDIQSILGDLLEEVVLLVQLVDTRSQEIGIPVAIRKQIKEHMNAILRNITRVMNPSAFFRSTINLLGHNNRNVGKKALSLLCETVKELGRVKSKKVAKKEKVSESPWLHMDDDFLKLFDSISLRIIHLIDDSTYASDTSLKVAAVSAIEILANAFSSYHSVINVWLAPISKYITSNNLPLSSSCLRTCSTLVNVLGPRSLSELPNIMGKVINVSRSCVVESTRCSSEMSVQSSDLKESVMLSVAVTLEAVVEKLGGFLNPYLGDILDLLVLHPNLVWGSDSKLKLKADSIRKLLTEKISVRLVLPPLMKFFTRAVESGDSSVIITFDLLANIVGKMDRPSVAAYHIQIFDLCLQALDLRRQHPVSVTNVDAAENSVISALSLLTLKLTESMFKPLFIRSVEWADSDLEDGASAGSTSIDRAISFYGLVNKLAEKHRSLFVPYFKYLVDGCVRHLTNSGDAKYTGSIQKRKKAKVHVSSDSKEETGVVSLQSWHLRALVLSSLHKCFLHDTGSLKFLDSANFQVLLKPIVAQLASEPPEMLDENTNVPSVNEVDDVLVICVGQMAVAAGSDTLWKHLNHEVLMQTRSDKVRTRILGLRIVKFLLENLKEEYLVLLPETIPFLGELLEDVEPSVKSLAQDIVKEMESMSGESLRQYL</sequence>
<dbReference type="OMA" id="NDVMWKQ"/>
<reference evidence="8 9" key="1">
    <citation type="journal article" date="2009" name="Nat. Genet.">
        <title>The genome of the cucumber, Cucumis sativus L.</title>
        <authorList>
            <person name="Huang S."/>
            <person name="Li R."/>
            <person name="Zhang Z."/>
            <person name="Li L."/>
            <person name="Gu X."/>
            <person name="Fan W."/>
            <person name="Lucas W.J."/>
            <person name="Wang X."/>
            <person name="Xie B."/>
            <person name="Ni P."/>
            <person name="Ren Y."/>
            <person name="Zhu H."/>
            <person name="Li J."/>
            <person name="Lin K."/>
            <person name="Jin W."/>
            <person name="Fei Z."/>
            <person name="Li G."/>
            <person name="Staub J."/>
            <person name="Kilian A."/>
            <person name="van der Vossen E.A."/>
            <person name="Wu Y."/>
            <person name="Guo J."/>
            <person name="He J."/>
            <person name="Jia Z."/>
            <person name="Ren Y."/>
            <person name="Tian G."/>
            <person name="Lu Y."/>
            <person name="Ruan J."/>
            <person name="Qian W."/>
            <person name="Wang M."/>
            <person name="Huang Q."/>
            <person name="Li B."/>
            <person name="Xuan Z."/>
            <person name="Cao J."/>
            <person name="Asan"/>
            <person name="Wu Z."/>
            <person name="Zhang J."/>
            <person name="Cai Q."/>
            <person name="Bai Y."/>
            <person name="Zhao B."/>
            <person name="Han Y."/>
            <person name="Li Y."/>
            <person name="Li X."/>
            <person name="Wang S."/>
            <person name="Shi Q."/>
            <person name="Liu S."/>
            <person name="Cho W.K."/>
            <person name="Kim J.Y."/>
            <person name="Xu Y."/>
            <person name="Heller-Uszynska K."/>
            <person name="Miao H."/>
            <person name="Cheng Z."/>
            <person name="Zhang S."/>
            <person name="Wu J."/>
            <person name="Yang Y."/>
            <person name="Kang H."/>
            <person name="Li M."/>
            <person name="Liang H."/>
            <person name="Ren X."/>
            <person name="Shi Z."/>
            <person name="Wen M."/>
            <person name="Jian M."/>
            <person name="Yang H."/>
            <person name="Zhang G."/>
            <person name="Yang Z."/>
            <person name="Chen R."/>
            <person name="Liu S."/>
            <person name="Li J."/>
            <person name="Ma L."/>
            <person name="Liu H."/>
            <person name="Zhou Y."/>
            <person name="Zhao J."/>
            <person name="Fang X."/>
            <person name="Li G."/>
            <person name="Fang L."/>
            <person name="Li Y."/>
            <person name="Liu D."/>
            <person name="Zheng H."/>
            <person name="Zhang Y."/>
            <person name="Qin N."/>
            <person name="Li Z."/>
            <person name="Yang G."/>
            <person name="Yang S."/>
            <person name="Bolund L."/>
            <person name="Kristiansen K."/>
            <person name="Zheng H."/>
            <person name="Li S."/>
            <person name="Zhang X."/>
            <person name="Yang H."/>
            <person name="Wang J."/>
            <person name="Sun R."/>
            <person name="Zhang B."/>
            <person name="Jiang S."/>
            <person name="Wang J."/>
            <person name="Du Y."/>
            <person name="Li S."/>
        </authorList>
    </citation>
    <scope>NUCLEOTIDE SEQUENCE [LARGE SCALE GENOMIC DNA]</scope>
    <source>
        <strain evidence="9">cv. 9930</strain>
    </source>
</reference>
<dbReference type="PANTHER" id="PTHR13457:SF1">
    <property type="entry name" value="HEAT REPEAT-CONTAINING PROTEIN 1"/>
    <property type="match status" value="1"/>
</dbReference>
<evidence type="ECO:0000256" key="2">
    <source>
        <dbReference type="ARBA" id="ARBA00010559"/>
    </source>
</evidence>
<dbReference type="GO" id="GO:0032040">
    <property type="term" value="C:small-subunit processome"/>
    <property type="evidence" value="ECO:0000318"/>
    <property type="project" value="GO_Central"/>
</dbReference>
<dbReference type="SMART" id="SM01036">
    <property type="entry name" value="BP28CT"/>
    <property type="match status" value="1"/>
</dbReference>
<reference evidence="8 9" key="4">
    <citation type="journal article" date="2011" name="BMC Genomics">
        <title>RNA-Seq improves annotation of protein-coding genes in the cucumber genome.</title>
        <authorList>
            <person name="Li Z."/>
            <person name="Zhang Z."/>
            <person name="Yan P."/>
            <person name="Huang S."/>
            <person name="Fei Z."/>
            <person name="Lin K."/>
        </authorList>
    </citation>
    <scope>NUCLEOTIDE SEQUENCE [LARGE SCALE GENOMIC DNA]</scope>
    <source>
        <strain evidence="9">cv. 9930</strain>
    </source>
</reference>
<dbReference type="Proteomes" id="UP000029981">
    <property type="component" value="Chromosome 4"/>
</dbReference>
<dbReference type="GO" id="GO:0045943">
    <property type="term" value="P:positive regulation of transcription by RNA polymerase I"/>
    <property type="evidence" value="ECO:0000318"/>
    <property type="project" value="GO_Central"/>
</dbReference>
<dbReference type="eggNOG" id="KOG1837">
    <property type="taxonomic scope" value="Eukaryota"/>
</dbReference>
<evidence type="ECO:0000259" key="7">
    <source>
        <dbReference type="SMART" id="SM01036"/>
    </source>
</evidence>
<accession>A0A0A0KUD6</accession>
<keyword evidence="6" id="KW-0687">Ribonucleoprotein</keyword>
<comment type="similarity">
    <text evidence="2">Belongs to the HEATR1/UTP10 family.</text>
</comment>
<evidence type="ECO:0000256" key="1">
    <source>
        <dbReference type="ARBA" id="ARBA00004604"/>
    </source>
</evidence>
<evidence type="ECO:0000313" key="8">
    <source>
        <dbReference type="EMBL" id="KGN53163.1"/>
    </source>
</evidence>
<evidence type="ECO:0000256" key="5">
    <source>
        <dbReference type="ARBA" id="ARBA00023242"/>
    </source>
</evidence>
<name>A0A0A0KUD6_CUCSA</name>
<keyword evidence="3" id="KW-0690">Ribosome biogenesis</keyword>
<reference evidence="8 9" key="3">
    <citation type="journal article" date="2010" name="BMC Genomics">
        <title>Transcriptome sequencing and comparative analysis of cucumber flowers with different sex types.</title>
        <authorList>
            <person name="Guo S."/>
            <person name="Zheng Y."/>
            <person name="Joung J.G."/>
            <person name="Liu S."/>
            <person name="Zhang Z."/>
            <person name="Crasta O.R."/>
            <person name="Sobral B.W."/>
            <person name="Xu Y."/>
            <person name="Huang S."/>
            <person name="Fei Z."/>
        </authorList>
    </citation>
    <scope>NUCLEOTIDE SEQUENCE [LARGE SCALE GENOMIC DNA]</scope>
    <source>
        <strain evidence="9">cv. 9930</strain>
    </source>
</reference>
<dbReference type="GO" id="GO:0030686">
    <property type="term" value="C:90S preribosome"/>
    <property type="evidence" value="ECO:0000318"/>
    <property type="project" value="GO_Central"/>
</dbReference>
<dbReference type="Pfam" id="PF24477">
    <property type="entry name" value="ARM_At3g06530"/>
    <property type="match status" value="1"/>
</dbReference>
<dbReference type="GO" id="GO:0034455">
    <property type="term" value="C:t-UTP complex"/>
    <property type="evidence" value="ECO:0000318"/>
    <property type="project" value="GO_Central"/>
</dbReference>
<reference evidence="8 9" key="2">
    <citation type="journal article" date="2009" name="PLoS ONE">
        <title>An integrated genetic and cytogenetic map of the cucumber genome.</title>
        <authorList>
            <person name="Ren Y."/>
            <person name="Zhang Z."/>
            <person name="Liu J."/>
            <person name="Staub J.E."/>
            <person name="Han Y."/>
            <person name="Cheng Z."/>
            <person name="Li X."/>
            <person name="Lu J."/>
            <person name="Miao H."/>
            <person name="Kang H."/>
            <person name="Xie B."/>
            <person name="Gu X."/>
            <person name="Wang X."/>
            <person name="Du Y."/>
            <person name="Jin W."/>
            <person name="Huang S."/>
        </authorList>
    </citation>
    <scope>NUCLEOTIDE SEQUENCE [LARGE SCALE GENOMIC DNA]</scope>
    <source>
        <strain evidence="9">cv. 9930</strain>
    </source>
</reference>